<comment type="caution">
    <text evidence="1">The sequence shown here is derived from an EMBL/GenBank/DDBJ whole genome shotgun (WGS) entry which is preliminary data.</text>
</comment>
<sequence>MRIKRMIFFGFSLLFLSLLYACKKNDFEVINNQTIDKIEISVVNRKFKDENERFSKINDPLEQEKIISDLNVLLNHEKVKVLDANKLTPDNDYVIKLYKNDKLVQKYTISKNVLSEGINTIKKYEVPKKDKDKLNNLKKHLEKITN</sequence>
<proteinExistence type="predicted"/>
<accession>A0A224X3W9</accession>
<dbReference type="Proteomes" id="UP000218689">
    <property type="component" value="Unassembled WGS sequence"/>
</dbReference>
<name>A0A224X3W9_9LACT</name>
<reference evidence="2" key="1">
    <citation type="submission" date="2017-08" db="EMBL/GenBank/DDBJ databases">
        <title>Draft genome sequence of Lactococcus sp. strain Rs-Y01, isolated from the gut of the lower termite Reticulitermes speratus.</title>
        <authorList>
            <person name="Ohkuma M."/>
            <person name="Yuki M."/>
        </authorList>
    </citation>
    <scope>NUCLEOTIDE SEQUENCE [LARGE SCALE GENOMIC DNA]</scope>
    <source>
        <strain evidence="2">Rs-Y01</strain>
    </source>
</reference>
<gene>
    <name evidence="1" type="ORF">RsY01_1006</name>
</gene>
<dbReference type="RefSeq" id="WP_094784457.1">
    <property type="nucleotide sequence ID" value="NZ_BEDT01000002.1"/>
</dbReference>
<evidence type="ECO:0000313" key="2">
    <source>
        <dbReference type="Proteomes" id="UP000218689"/>
    </source>
</evidence>
<keyword evidence="2" id="KW-1185">Reference proteome</keyword>
<evidence type="ECO:0000313" key="1">
    <source>
        <dbReference type="EMBL" id="GAX47406.1"/>
    </source>
</evidence>
<organism evidence="1 2">
    <name type="scientific">Pseudolactococcus reticulitermitis</name>
    <dbReference type="NCBI Taxonomy" id="2025039"/>
    <lineage>
        <taxon>Bacteria</taxon>
        <taxon>Bacillati</taxon>
        <taxon>Bacillota</taxon>
        <taxon>Bacilli</taxon>
        <taxon>Lactobacillales</taxon>
        <taxon>Streptococcaceae</taxon>
        <taxon>Pseudolactococcus</taxon>
    </lineage>
</organism>
<dbReference type="AlphaFoldDB" id="A0A224X3W9"/>
<dbReference type="PROSITE" id="PS51257">
    <property type="entry name" value="PROKAR_LIPOPROTEIN"/>
    <property type="match status" value="1"/>
</dbReference>
<protein>
    <submittedName>
        <fullName evidence="1">Uncharacterized protein</fullName>
    </submittedName>
</protein>
<dbReference type="EMBL" id="BEDT01000002">
    <property type="protein sequence ID" value="GAX47406.1"/>
    <property type="molecule type" value="Genomic_DNA"/>
</dbReference>